<dbReference type="SUPFAM" id="SSF50156">
    <property type="entry name" value="PDZ domain-like"/>
    <property type="match status" value="1"/>
</dbReference>
<dbReference type="AlphaFoldDB" id="A0A485LLN4"/>
<feature type="region of interest" description="Disordered" evidence="1">
    <location>
        <begin position="34"/>
        <end position="62"/>
    </location>
</feature>
<accession>A0A485LLN4</accession>
<evidence type="ECO:0000313" key="2">
    <source>
        <dbReference type="EMBL" id="KAF0685891.1"/>
    </source>
</evidence>
<reference evidence="2" key="2">
    <citation type="submission" date="2019-06" db="EMBL/GenBank/DDBJ databases">
        <title>Genomics analysis of Aphanomyces spp. identifies a new class of oomycete effector associated with host adaptation.</title>
        <authorList>
            <person name="Gaulin E."/>
        </authorList>
    </citation>
    <scope>NUCLEOTIDE SEQUENCE</scope>
    <source>
        <strain evidence="2">CBS 578.67</strain>
    </source>
</reference>
<organism evidence="3 4">
    <name type="scientific">Aphanomyces stellatus</name>
    <dbReference type="NCBI Taxonomy" id="120398"/>
    <lineage>
        <taxon>Eukaryota</taxon>
        <taxon>Sar</taxon>
        <taxon>Stramenopiles</taxon>
        <taxon>Oomycota</taxon>
        <taxon>Saprolegniomycetes</taxon>
        <taxon>Saprolegniales</taxon>
        <taxon>Verrucalvaceae</taxon>
        <taxon>Aphanomyces</taxon>
    </lineage>
</organism>
<evidence type="ECO:0000313" key="3">
    <source>
        <dbReference type="EMBL" id="VFT98947.1"/>
    </source>
</evidence>
<gene>
    <name evidence="3" type="primary">Aste57867_22281</name>
    <name evidence="2" type="ORF">As57867_022211</name>
    <name evidence="3" type="ORF">ASTE57867_22281</name>
</gene>
<reference evidence="3 4" key="1">
    <citation type="submission" date="2019-03" db="EMBL/GenBank/DDBJ databases">
        <authorList>
            <person name="Gaulin E."/>
            <person name="Dumas B."/>
        </authorList>
    </citation>
    <scope>NUCLEOTIDE SEQUENCE [LARGE SCALE GENOMIC DNA]</scope>
    <source>
        <strain evidence="3">CBS 568.67</strain>
    </source>
</reference>
<name>A0A485LLN4_9STRA</name>
<evidence type="ECO:0000256" key="1">
    <source>
        <dbReference type="SAM" id="MobiDB-lite"/>
    </source>
</evidence>
<dbReference type="EMBL" id="CAADRA010007055">
    <property type="protein sequence ID" value="VFT98947.1"/>
    <property type="molecule type" value="Genomic_DNA"/>
</dbReference>
<feature type="compositionally biased region" description="Low complexity" evidence="1">
    <location>
        <begin position="34"/>
        <end position="56"/>
    </location>
</feature>
<protein>
    <submittedName>
        <fullName evidence="3">Aste57867_22281 protein</fullName>
    </submittedName>
</protein>
<keyword evidence="4" id="KW-1185">Reference proteome</keyword>
<dbReference type="InterPro" id="IPR036034">
    <property type="entry name" value="PDZ_sf"/>
</dbReference>
<dbReference type="Proteomes" id="UP000332933">
    <property type="component" value="Unassembled WGS sequence"/>
</dbReference>
<proteinExistence type="predicted"/>
<dbReference type="EMBL" id="VJMH01007029">
    <property type="protein sequence ID" value="KAF0685891.1"/>
    <property type="molecule type" value="Genomic_DNA"/>
</dbReference>
<dbReference type="OrthoDB" id="63052at2759"/>
<sequence>MKSTTLASNLQELLTKEVGMATIQPVFLKHRVRAPSSSSSSAAAPTRSLPASPARSESSRRVGSLYRSQSSSVYVDEQAQSLVKLVVPSGPTGLVLRPNVAEPVIVDGFRPVVLDIKTRREGPGVIERSEDVAPGSILVAVDNISVLTMPFADVVALLAATDDHAREFVFQTYAAN</sequence>
<evidence type="ECO:0000313" key="4">
    <source>
        <dbReference type="Proteomes" id="UP000332933"/>
    </source>
</evidence>